<dbReference type="Proteomes" id="UP000053328">
    <property type="component" value="Unassembled WGS sequence"/>
</dbReference>
<keyword evidence="5" id="KW-1185">Reference proteome</keyword>
<feature type="domain" description="Alcohol dehydrogenase iron-type/glycerol dehydrogenase GldA" evidence="2">
    <location>
        <begin position="42"/>
        <end position="194"/>
    </location>
</feature>
<feature type="domain" description="Fe-containing alcohol dehydrogenase-like C-terminal" evidence="3">
    <location>
        <begin position="208"/>
        <end position="401"/>
    </location>
</feature>
<dbReference type="CDD" id="cd08192">
    <property type="entry name" value="MAR-like"/>
    <property type="match status" value="1"/>
</dbReference>
<sequence length="405" mass="43515">MALKNQLVVQPFSEDQPAPLLSYGLPYHEACRFHVDSTWTCKRVYLLLSASLTKNSDVRKRMQKALGSKIVGERVGMKPHTLWSEVLEVVKDMRSREADCIISLGAGSLTDAIKLIAWAEANGVHDENDLSKLADRDSPGYASLTPPTIKTIAVPTSLSGGEYTSFAGATNDRTFKKVLFAPPVQNPGLVVLDPEVAATTPSRLFLGSGVRAIDHCVETMCSLNSNEKGDQTAIHGLRLLVPALLAYHKEPSNLAAIHDAQLGAAEAMKTGVYVPDKGGSHAIGHMLGPLGVAHGETSCILLPAVCRYNAVKGANTQQQERLATVLLQISEVQSLVSGSQKDLASIIEALVQALGLPRTLKQVGISRDVFGTLAENTLSDMWAKTNPVPLVQKEQVLDILEMVAE</sequence>
<organism evidence="4 5">
    <name type="scientific">Exophiala spinifera</name>
    <dbReference type="NCBI Taxonomy" id="91928"/>
    <lineage>
        <taxon>Eukaryota</taxon>
        <taxon>Fungi</taxon>
        <taxon>Dikarya</taxon>
        <taxon>Ascomycota</taxon>
        <taxon>Pezizomycotina</taxon>
        <taxon>Eurotiomycetes</taxon>
        <taxon>Chaetothyriomycetidae</taxon>
        <taxon>Chaetothyriales</taxon>
        <taxon>Herpotrichiellaceae</taxon>
        <taxon>Exophiala</taxon>
    </lineage>
</organism>
<evidence type="ECO:0000259" key="3">
    <source>
        <dbReference type="Pfam" id="PF25137"/>
    </source>
</evidence>
<evidence type="ECO:0000256" key="1">
    <source>
        <dbReference type="ARBA" id="ARBA00023002"/>
    </source>
</evidence>
<name>A0A0D1ZQT9_9EURO</name>
<dbReference type="InterPro" id="IPR056798">
    <property type="entry name" value="ADH_Fe_C"/>
</dbReference>
<dbReference type="Pfam" id="PF00465">
    <property type="entry name" value="Fe-ADH"/>
    <property type="match status" value="1"/>
</dbReference>
<dbReference type="GO" id="GO:0004022">
    <property type="term" value="F:alcohol dehydrogenase (NAD+) activity"/>
    <property type="evidence" value="ECO:0007669"/>
    <property type="project" value="TreeGrafter"/>
</dbReference>
<dbReference type="VEuPathDB" id="FungiDB:PV08_05212"/>
<evidence type="ECO:0000313" key="4">
    <source>
        <dbReference type="EMBL" id="KIW15167.1"/>
    </source>
</evidence>
<dbReference type="InterPro" id="IPR039697">
    <property type="entry name" value="Alcohol_dehydrogenase_Fe"/>
</dbReference>
<dbReference type="SUPFAM" id="SSF56796">
    <property type="entry name" value="Dehydroquinate synthase-like"/>
    <property type="match status" value="1"/>
</dbReference>
<keyword evidence="1" id="KW-0560">Oxidoreductase</keyword>
<dbReference type="GeneID" id="27332295"/>
<dbReference type="AlphaFoldDB" id="A0A0D1ZQT9"/>
<dbReference type="PANTHER" id="PTHR11496:SF107">
    <property type="entry name" value="ALCOHOL DEHYDROGENASE, PUTATIVE (AFU_ORTHOLOGUE AFUA_1G06800)-RELATED"/>
    <property type="match status" value="1"/>
</dbReference>
<dbReference type="STRING" id="91928.A0A0D1ZQT9"/>
<dbReference type="GO" id="GO:0005739">
    <property type="term" value="C:mitochondrion"/>
    <property type="evidence" value="ECO:0007669"/>
    <property type="project" value="TreeGrafter"/>
</dbReference>
<dbReference type="EMBL" id="KN847495">
    <property type="protein sequence ID" value="KIW15167.1"/>
    <property type="molecule type" value="Genomic_DNA"/>
</dbReference>
<dbReference type="InterPro" id="IPR001670">
    <property type="entry name" value="ADH_Fe/GldA"/>
</dbReference>
<reference evidence="4 5" key="1">
    <citation type="submission" date="2015-01" db="EMBL/GenBank/DDBJ databases">
        <title>The Genome Sequence of Exophiala spinifera CBS89968.</title>
        <authorList>
            <consortium name="The Broad Institute Genomics Platform"/>
            <person name="Cuomo C."/>
            <person name="de Hoog S."/>
            <person name="Gorbushina A."/>
            <person name="Stielow B."/>
            <person name="Teixiera M."/>
            <person name="Abouelleil A."/>
            <person name="Chapman S.B."/>
            <person name="Priest M."/>
            <person name="Young S.K."/>
            <person name="Wortman J."/>
            <person name="Nusbaum C."/>
            <person name="Birren B."/>
        </authorList>
    </citation>
    <scope>NUCLEOTIDE SEQUENCE [LARGE SCALE GENOMIC DNA]</scope>
    <source>
        <strain evidence="4 5">CBS 89968</strain>
    </source>
</reference>
<dbReference type="RefSeq" id="XP_016235383.1">
    <property type="nucleotide sequence ID" value="XM_016379556.1"/>
</dbReference>
<proteinExistence type="predicted"/>
<accession>A0A0D1ZQT9</accession>
<dbReference type="Pfam" id="PF25137">
    <property type="entry name" value="ADH_Fe_C"/>
    <property type="match status" value="1"/>
</dbReference>
<dbReference type="GO" id="GO:0046872">
    <property type="term" value="F:metal ion binding"/>
    <property type="evidence" value="ECO:0007669"/>
    <property type="project" value="InterPro"/>
</dbReference>
<dbReference type="OrthoDB" id="339764at2759"/>
<dbReference type="HOGENOM" id="CLU_007207_0_2_1"/>
<dbReference type="PANTHER" id="PTHR11496">
    <property type="entry name" value="ALCOHOL DEHYDROGENASE"/>
    <property type="match status" value="1"/>
</dbReference>
<evidence type="ECO:0000313" key="5">
    <source>
        <dbReference type="Proteomes" id="UP000053328"/>
    </source>
</evidence>
<dbReference type="Gene3D" id="3.40.50.1970">
    <property type="match status" value="1"/>
</dbReference>
<protein>
    <submittedName>
        <fullName evidence="4">Uncharacterized protein</fullName>
    </submittedName>
</protein>
<gene>
    <name evidence="4" type="ORF">PV08_05212</name>
</gene>
<evidence type="ECO:0000259" key="2">
    <source>
        <dbReference type="Pfam" id="PF00465"/>
    </source>
</evidence>
<dbReference type="Gene3D" id="1.20.1090.10">
    <property type="entry name" value="Dehydroquinate synthase-like - alpha domain"/>
    <property type="match status" value="1"/>
</dbReference>